<feature type="domain" description="ABC transporter" evidence="11">
    <location>
        <begin position="129"/>
        <end position="428"/>
    </location>
</feature>
<dbReference type="PROSITE" id="PS50893">
    <property type="entry name" value="ABC_TRANSPORTER_2"/>
    <property type="match status" value="2"/>
</dbReference>
<proteinExistence type="inferred from homology"/>
<dbReference type="GO" id="GO:0005886">
    <property type="term" value="C:plasma membrane"/>
    <property type="evidence" value="ECO:0007669"/>
    <property type="project" value="UniProtKB-ARBA"/>
</dbReference>
<feature type="transmembrane region" description="Helical" evidence="10">
    <location>
        <begin position="1424"/>
        <end position="1441"/>
    </location>
</feature>
<evidence type="ECO:0000259" key="11">
    <source>
        <dbReference type="PROSITE" id="PS50893"/>
    </source>
</evidence>
<evidence type="ECO:0000256" key="1">
    <source>
        <dbReference type="ARBA" id="ARBA00004141"/>
    </source>
</evidence>
<comment type="subcellular location">
    <subcellularLocation>
        <location evidence="1">Membrane</location>
        <topology evidence="1">Multi-pass membrane protein</topology>
    </subcellularLocation>
</comment>
<feature type="transmembrane region" description="Helical" evidence="10">
    <location>
        <begin position="608"/>
        <end position="630"/>
    </location>
</feature>
<feature type="transmembrane region" description="Helical" evidence="10">
    <location>
        <begin position="1327"/>
        <end position="1351"/>
    </location>
</feature>
<keyword evidence="6" id="KW-0547">Nucleotide-binding</keyword>
<dbReference type="EMBL" id="SDRB02004464">
    <property type="protein sequence ID" value="THG15809.1"/>
    <property type="molecule type" value="Genomic_DNA"/>
</dbReference>
<keyword evidence="4 10" id="KW-0812">Transmembrane</keyword>
<feature type="transmembrane region" description="Helical" evidence="10">
    <location>
        <begin position="667"/>
        <end position="689"/>
    </location>
</feature>
<feature type="domain" description="ABC transporter" evidence="11">
    <location>
        <begin position="876"/>
        <end position="1128"/>
    </location>
</feature>
<dbReference type="FunFam" id="3.40.50.300:FF:000179">
    <property type="entry name" value="ABC transporter G family member 34"/>
    <property type="match status" value="1"/>
</dbReference>
<dbReference type="SUPFAM" id="SSF52540">
    <property type="entry name" value="P-loop containing nucleoside triphosphate hydrolases"/>
    <property type="match status" value="2"/>
</dbReference>
<comment type="similarity">
    <text evidence="2">Belongs to the ABC transporter superfamily. ABCG family. PDR (TC 3.A.1.205) subfamily.</text>
</comment>
<keyword evidence="8 10" id="KW-1133">Transmembrane helix</keyword>
<keyword evidence="7" id="KW-0067">ATP-binding</keyword>
<feature type="transmembrane region" description="Helical" evidence="10">
    <location>
        <begin position="1363"/>
        <end position="1381"/>
    </location>
</feature>
<evidence type="ECO:0000256" key="4">
    <source>
        <dbReference type="ARBA" id="ARBA00022692"/>
    </source>
</evidence>
<evidence type="ECO:0000256" key="10">
    <source>
        <dbReference type="SAM" id="Phobius"/>
    </source>
</evidence>
<dbReference type="InterPro" id="IPR003439">
    <property type="entry name" value="ABC_transporter-like_ATP-bd"/>
</dbReference>
<dbReference type="FunFam" id="3.40.50.300:FF:000059">
    <property type="entry name" value="ABC transporter G family member 40"/>
    <property type="match status" value="1"/>
</dbReference>
<dbReference type="GO" id="GO:0009914">
    <property type="term" value="P:hormone transport"/>
    <property type="evidence" value="ECO:0007669"/>
    <property type="project" value="UniProtKB-ARBA"/>
</dbReference>
<dbReference type="CDD" id="cd03232">
    <property type="entry name" value="ABCG_PDR_domain2"/>
    <property type="match status" value="1"/>
</dbReference>
<organism evidence="12 13">
    <name type="scientific">Camellia sinensis var. sinensis</name>
    <name type="common">China tea</name>
    <dbReference type="NCBI Taxonomy" id="542762"/>
    <lineage>
        <taxon>Eukaryota</taxon>
        <taxon>Viridiplantae</taxon>
        <taxon>Streptophyta</taxon>
        <taxon>Embryophyta</taxon>
        <taxon>Tracheophyta</taxon>
        <taxon>Spermatophyta</taxon>
        <taxon>Magnoliopsida</taxon>
        <taxon>eudicotyledons</taxon>
        <taxon>Gunneridae</taxon>
        <taxon>Pentapetalae</taxon>
        <taxon>asterids</taxon>
        <taxon>Ericales</taxon>
        <taxon>Theaceae</taxon>
        <taxon>Camellia</taxon>
    </lineage>
</organism>
<dbReference type="Pfam" id="PF00005">
    <property type="entry name" value="ABC_tran"/>
    <property type="match status" value="1"/>
</dbReference>
<dbReference type="GO" id="GO:0005524">
    <property type="term" value="F:ATP binding"/>
    <property type="evidence" value="ECO:0007669"/>
    <property type="project" value="UniProtKB-KW"/>
</dbReference>
<dbReference type="Pfam" id="PF08370">
    <property type="entry name" value="PDR_assoc"/>
    <property type="match status" value="1"/>
</dbReference>
<feature type="transmembrane region" description="Helical" evidence="10">
    <location>
        <begin position="557"/>
        <end position="577"/>
    </location>
</feature>
<feature type="transmembrane region" description="Helical" evidence="10">
    <location>
        <begin position="1283"/>
        <end position="1306"/>
    </location>
</feature>
<dbReference type="InterPro" id="IPR013581">
    <property type="entry name" value="PDR_assoc"/>
</dbReference>
<dbReference type="InterPro" id="IPR013525">
    <property type="entry name" value="ABC2_TM"/>
</dbReference>
<dbReference type="GO" id="GO:2000032">
    <property type="term" value="P:regulation of secondary shoot formation"/>
    <property type="evidence" value="ECO:0007669"/>
    <property type="project" value="UniProtKB-ARBA"/>
</dbReference>
<comment type="caution">
    <text evidence="12">The sequence shown here is derived from an EMBL/GenBank/DDBJ whole genome shotgun (WGS) entry which is preliminary data.</text>
</comment>
<dbReference type="STRING" id="542762.A0A4S4EH57"/>
<evidence type="ECO:0000256" key="8">
    <source>
        <dbReference type="ARBA" id="ARBA00022989"/>
    </source>
</evidence>
<dbReference type="InterPro" id="IPR043926">
    <property type="entry name" value="ABCG_dom"/>
</dbReference>
<feature type="transmembrane region" description="Helical" evidence="10">
    <location>
        <begin position="524"/>
        <end position="545"/>
    </location>
</feature>
<evidence type="ECO:0000256" key="2">
    <source>
        <dbReference type="ARBA" id="ARBA00006012"/>
    </source>
</evidence>
<evidence type="ECO:0000313" key="12">
    <source>
        <dbReference type="EMBL" id="THG15809.1"/>
    </source>
</evidence>
<dbReference type="InterPro" id="IPR003593">
    <property type="entry name" value="AAA+_ATPase"/>
</dbReference>
<dbReference type="Pfam" id="PF19055">
    <property type="entry name" value="ABC2_membrane_7"/>
    <property type="match status" value="1"/>
</dbReference>
<gene>
    <name evidence="12" type="ORF">TEA_023669</name>
</gene>
<evidence type="ECO:0000256" key="3">
    <source>
        <dbReference type="ARBA" id="ARBA00022448"/>
    </source>
</evidence>
<evidence type="ECO:0000256" key="7">
    <source>
        <dbReference type="ARBA" id="ARBA00022840"/>
    </source>
</evidence>
<name>A0A4S4EH57_CAMSN</name>
<dbReference type="PANTHER" id="PTHR19241">
    <property type="entry name" value="ATP-BINDING CASSETTE TRANSPORTER"/>
    <property type="match status" value="1"/>
</dbReference>
<reference evidence="12 13" key="1">
    <citation type="journal article" date="2018" name="Proc. Natl. Acad. Sci. U.S.A.">
        <title>Draft genome sequence of Camellia sinensis var. sinensis provides insights into the evolution of the tea genome and tea quality.</title>
        <authorList>
            <person name="Wei C."/>
            <person name="Yang H."/>
            <person name="Wang S."/>
            <person name="Zhao J."/>
            <person name="Liu C."/>
            <person name="Gao L."/>
            <person name="Xia E."/>
            <person name="Lu Y."/>
            <person name="Tai Y."/>
            <person name="She G."/>
            <person name="Sun J."/>
            <person name="Cao H."/>
            <person name="Tong W."/>
            <person name="Gao Q."/>
            <person name="Li Y."/>
            <person name="Deng W."/>
            <person name="Jiang X."/>
            <person name="Wang W."/>
            <person name="Chen Q."/>
            <person name="Zhang S."/>
            <person name="Li H."/>
            <person name="Wu J."/>
            <person name="Wang P."/>
            <person name="Li P."/>
            <person name="Shi C."/>
            <person name="Zheng F."/>
            <person name="Jian J."/>
            <person name="Huang B."/>
            <person name="Shan D."/>
            <person name="Shi M."/>
            <person name="Fang C."/>
            <person name="Yue Y."/>
            <person name="Li F."/>
            <person name="Li D."/>
            <person name="Wei S."/>
            <person name="Han B."/>
            <person name="Jiang C."/>
            <person name="Yin Y."/>
            <person name="Xia T."/>
            <person name="Zhang Z."/>
            <person name="Bennetzen J.L."/>
            <person name="Zhao S."/>
            <person name="Wan X."/>
        </authorList>
    </citation>
    <scope>NUCLEOTIDE SEQUENCE [LARGE SCALE GENOMIC DNA]</scope>
    <source>
        <strain evidence="13">cv. Shuchazao</strain>
        <tissue evidence="12">Leaf</tissue>
    </source>
</reference>
<dbReference type="GO" id="GO:0140359">
    <property type="term" value="F:ABC-type transporter activity"/>
    <property type="evidence" value="ECO:0007669"/>
    <property type="project" value="InterPro"/>
</dbReference>
<keyword evidence="5" id="KW-0677">Repeat</keyword>
<sequence length="1539" mass="173832">MEKEKLQVLSGNNSRSGSIRRSIEDVFGASWRSSRAEEDEEALRWAALQKLPTYSRLRTSILKSFVESGDNGDKVAVHKEIDVRKLDMHDRQQLIDSLFRVAEEDNEKFLIKFRNRIQKVGINLPTVEVRFENLRIESDCYIGDRALPSLANSVRNIAESALSLLGIRLAERTKLTILKDASGIIKPSRSTILWEDNPSVSTGRKVGSKLEGEVTYNGHKLNEFVPQKTSAYISQNDVHLGEMTVKETLDFSARCQGVGSRYGKLLTDLSRRERSAGILPEADVDLFMKATAMEGVESSLITDYTLRILGLDICRDIIVGDEMQRGISGGQKKRVTTGEMIVGPTKTLFMDEISTGLDTSTTFQILKCLQQIVHLTEATIFMSLLQPAPETFNLFDDIIFLSEGQIVYQGPRDHVLDFFECCGFKCPDRKGTADFLQEVTSRKNQEQYWADKSKPYQYISVTEFANRFKSFYVGLRLENEVSVPYDKTQSHNAALVYKKYSVPKIELLKACFEKEWLLIKRNSFIYVFKTVQIIIVAIIASTVFIRTQMHTRNEEDGAIYVGALLFSMIVNMFNGFAEMALTVQRLPVFYKQRDLFFHPPWAFTLPNFLLRIPISVFESIVWMVMTYYAIGFAPEASRFFKQLLVVFLVQQTAAGMFRLTAGVGRTMILTNTGGALTALLVFLLGGFILPKGQIPKWWKWGYWLSPMSYGFNALAVNEMFAPRWMNKLASDNVTALGVAVLKNFDVFPERNWFWIGAATLLGFVVVFNVLFTLALMYLNPLGKPQVIISKEVAREMEVDQEESGKVLRKTTSKTNSLPRSLSVVDGDNSREMAIQRMSSRSNSNGLCINEDSSLEGAVQGVAPKRGMVLPFTPLAISFDNINYFVDMPLEMKKQGVTEDKLQLLQEVTGSFRPGVLTALMGVSGAGKTTLMDVLAGRETSGYIEGDIRISGFPKKQETFARISGYCEQTDIHSPQVTVHESLIYSAFLRLPKEVNKVEKMVFVDEVMDLVELNNLKDAIVGLPGITGLSREQRKRLTVAVELVSNPSIIFMDEPTSGLDARAAAIVMRTVRNTVDTGRTVVCTIHQPSIDIFEAFDEVIHNLSPSLPSPRSLSVSLNTSYLIVHQLLLMKSGGQVIYSGPLGRNSQKIIEYFEAIPGVTKIKEKYNPATWMLEASSIAVEVRLGIDFADYYKSSNLYQQNKALVKELSTPPPGVKDLYFKTQYSQSTWGQFKSCSWKQHWTYWRSPEYILGRFFFTIACAVMIGTIFWHIGRKRDNTTDLTTIIGAMYAAVLFVGIKNCSSVQPLVAIERTVFYREKAAGMYSALPYALAQVIAEIPYVLVQSIIFSLMVYTMVGFEWTTHKFFWFFFVTFISFLYFTYYGMMIVSITPNHQVASIFAAAFYSLFNLFSGFFIPRPKIPKWWIWYYWICPVAWTVYGLIVSQYGDIEDTIKVPGMAIDPTIKWYVQHHFGYEQNFIKPIAGVLSAIGLRSKSHVVLASVNEARSELLSHQKKIFKADDHIALSGRVSNLVFNSISFQIL</sequence>
<feature type="transmembrane region" description="Helical" evidence="10">
    <location>
        <begin position="752"/>
        <end position="778"/>
    </location>
</feature>
<keyword evidence="9 10" id="KW-0472">Membrane</keyword>
<evidence type="ECO:0000256" key="6">
    <source>
        <dbReference type="ARBA" id="ARBA00022741"/>
    </source>
</evidence>
<feature type="transmembrane region" description="Helical" evidence="10">
    <location>
        <begin position="1249"/>
        <end position="1271"/>
    </location>
</feature>
<accession>A0A4S4EH57</accession>
<dbReference type="InterPro" id="IPR034003">
    <property type="entry name" value="ABCG_PDR_2"/>
</dbReference>
<keyword evidence="13" id="KW-1185">Reference proteome</keyword>
<dbReference type="Gene3D" id="3.40.50.300">
    <property type="entry name" value="P-loop containing nucleotide triphosphate hydrolases"/>
    <property type="match status" value="2"/>
</dbReference>
<dbReference type="InterPro" id="IPR027417">
    <property type="entry name" value="P-loop_NTPase"/>
</dbReference>
<evidence type="ECO:0000256" key="5">
    <source>
        <dbReference type="ARBA" id="ARBA00022737"/>
    </source>
</evidence>
<dbReference type="GO" id="GO:0016887">
    <property type="term" value="F:ATP hydrolysis activity"/>
    <property type="evidence" value="ECO:0007669"/>
    <property type="project" value="InterPro"/>
</dbReference>
<dbReference type="SMART" id="SM00382">
    <property type="entry name" value="AAA"/>
    <property type="match status" value="1"/>
</dbReference>
<feature type="transmembrane region" description="Helical" evidence="10">
    <location>
        <begin position="642"/>
        <end position="661"/>
    </location>
</feature>
<dbReference type="Proteomes" id="UP000306102">
    <property type="component" value="Unassembled WGS sequence"/>
</dbReference>
<evidence type="ECO:0000313" key="13">
    <source>
        <dbReference type="Proteomes" id="UP000306102"/>
    </source>
</evidence>
<feature type="transmembrane region" description="Helical" evidence="10">
    <location>
        <begin position="1393"/>
        <end position="1412"/>
    </location>
</feature>
<protein>
    <recommendedName>
        <fullName evidence="11">ABC transporter domain-containing protein</fullName>
    </recommendedName>
</protein>
<keyword evidence="3" id="KW-0813">Transport</keyword>
<dbReference type="InterPro" id="IPR029481">
    <property type="entry name" value="ABC_trans_N"/>
</dbReference>
<evidence type="ECO:0000256" key="9">
    <source>
        <dbReference type="ARBA" id="ARBA00023136"/>
    </source>
</evidence>
<dbReference type="Pfam" id="PF01061">
    <property type="entry name" value="ABC2_membrane"/>
    <property type="match status" value="2"/>
</dbReference>
<dbReference type="Pfam" id="PF14510">
    <property type="entry name" value="ABC_trans_N"/>
    <property type="match status" value="1"/>
</dbReference>